<feature type="non-terminal residue" evidence="1">
    <location>
        <position position="1"/>
    </location>
</feature>
<evidence type="ECO:0000313" key="2">
    <source>
        <dbReference type="Proteomes" id="UP001432322"/>
    </source>
</evidence>
<accession>A0AAV5UYT2</accession>
<proteinExistence type="predicted"/>
<name>A0AAV5UYT2_9BILA</name>
<keyword evidence="2" id="KW-1185">Reference proteome</keyword>
<dbReference type="Proteomes" id="UP001432322">
    <property type="component" value="Unassembled WGS sequence"/>
</dbReference>
<feature type="non-terminal residue" evidence="1">
    <location>
        <position position="92"/>
    </location>
</feature>
<dbReference type="PANTHER" id="PTHR34401">
    <property type="entry name" value="PROTEIN CBG12388-RELATED"/>
    <property type="match status" value="1"/>
</dbReference>
<dbReference type="EMBL" id="BTSY01000001">
    <property type="protein sequence ID" value="GMT11928.1"/>
    <property type="molecule type" value="Genomic_DNA"/>
</dbReference>
<evidence type="ECO:0000313" key="1">
    <source>
        <dbReference type="EMBL" id="GMT11928.1"/>
    </source>
</evidence>
<protein>
    <submittedName>
        <fullName evidence="1">Uncharacterized protein</fullName>
    </submittedName>
</protein>
<sequence length="92" mass="9727">SAMGASYAASRQCILAHQGKINAAISCSRGSMANVCGNGMVPRRYPETLQIAAFREINSMLTRSGVMAQASALLQVGKRVFGCIMKCGQQNS</sequence>
<dbReference type="AlphaFoldDB" id="A0AAV5UYT2"/>
<dbReference type="PANTHER" id="PTHR34401:SF3">
    <property type="entry name" value="DB DOMAIN-CONTAINING PROTEIN"/>
    <property type="match status" value="1"/>
</dbReference>
<gene>
    <name evidence="1" type="ORF">PFISCL1PPCAC_3225</name>
</gene>
<organism evidence="1 2">
    <name type="scientific">Pristionchus fissidentatus</name>
    <dbReference type="NCBI Taxonomy" id="1538716"/>
    <lineage>
        <taxon>Eukaryota</taxon>
        <taxon>Metazoa</taxon>
        <taxon>Ecdysozoa</taxon>
        <taxon>Nematoda</taxon>
        <taxon>Chromadorea</taxon>
        <taxon>Rhabditida</taxon>
        <taxon>Rhabditina</taxon>
        <taxon>Diplogasteromorpha</taxon>
        <taxon>Diplogasteroidea</taxon>
        <taxon>Neodiplogasteridae</taxon>
        <taxon>Pristionchus</taxon>
    </lineage>
</organism>
<comment type="caution">
    <text evidence="1">The sequence shown here is derived from an EMBL/GenBank/DDBJ whole genome shotgun (WGS) entry which is preliminary data.</text>
</comment>
<reference evidence="1" key="1">
    <citation type="submission" date="2023-10" db="EMBL/GenBank/DDBJ databases">
        <title>Genome assembly of Pristionchus species.</title>
        <authorList>
            <person name="Yoshida K."/>
            <person name="Sommer R.J."/>
        </authorList>
    </citation>
    <scope>NUCLEOTIDE SEQUENCE</scope>
    <source>
        <strain evidence="1">RS5133</strain>
    </source>
</reference>